<dbReference type="AlphaFoldDB" id="A0A3N0GZ90"/>
<proteinExistence type="predicted"/>
<dbReference type="InterPro" id="IPR009409">
    <property type="entry name" value="DUF1059"/>
</dbReference>
<dbReference type="RefSeq" id="WP_123221090.1">
    <property type="nucleotide sequence ID" value="NZ_RJSF01000003.1"/>
</dbReference>
<dbReference type="OrthoDB" id="3213531at2"/>
<name>A0A3N0GZ90_9ACTN</name>
<accession>A0A3N0GZ90</accession>
<reference evidence="1 2" key="1">
    <citation type="submission" date="2018-11" db="EMBL/GenBank/DDBJ databases">
        <authorList>
            <person name="Li F."/>
        </authorList>
    </citation>
    <scope>NUCLEOTIDE SEQUENCE [LARGE SCALE GENOMIC DNA]</scope>
    <source>
        <strain evidence="1 2">Gsoil 818</strain>
    </source>
</reference>
<organism evidence="1 2">
    <name type="scientific">Nocardioides pocheonensis</name>
    <dbReference type="NCBI Taxonomy" id="661485"/>
    <lineage>
        <taxon>Bacteria</taxon>
        <taxon>Bacillati</taxon>
        <taxon>Actinomycetota</taxon>
        <taxon>Actinomycetes</taxon>
        <taxon>Propionibacteriales</taxon>
        <taxon>Nocardioidaceae</taxon>
        <taxon>Nocardioides</taxon>
    </lineage>
</organism>
<evidence type="ECO:0000313" key="1">
    <source>
        <dbReference type="EMBL" id="RNM17470.1"/>
    </source>
</evidence>
<comment type="caution">
    <text evidence="1">The sequence shown here is derived from an EMBL/GenBank/DDBJ whole genome shotgun (WGS) entry which is preliminary data.</text>
</comment>
<protein>
    <submittedName>
        <fullName evidence="1">DUF1059 domain-containing protein</fullName>
    </submittedName>
</protein>
<dbReference type="EMBL" id="RJSF01000003">
    <property type="protein sequence ID" value="RNM17470.1"/>
    <property type="molecule type" value="Genomic_DNA"/>
</dbReference>
<dbReference type="Proteomes" id="UP000279994">
    <property type="component" value="Unassembled WGS sequence"/>
</dbReference>
<sequence>MKYRLSCGDAMPGCSARFEEDSRERILELVSVHAREAHGVTDVTPEMLEAIGANIVSA</sequence>
<evidence type="ECO:0000313" key="2">
    <source>
        <dbReference type="Proteomes" id="UP000279994"/>
    </source>
</evidence>
<dbReference type="Pfam" id="PF06348">
    <property type="entry name" value="DUF1059"/>
    <property type="match status" value="1"/>
</dbReference>
<gene>
    <name evidence="1" type="ORF">EFL26_01400</name>
</gene>
<keyword evidence="2" id="KW-1185">Reference proteome</keyword>